<dbReference type="EMBL" id="JAHUTI010078782">
    <property type="protein sequence ID" value="MED6256897.1"/>
    <property type="molecule type" value="Genomic_DNA"/>
</dbReference>
<evidence type="ECO:0000256" key="2">
    <source>
        <dbReference type="SAM" id="MobiDB-lite"/>
    </source>
</evidence>
<protein>
    <submittedName>
        <fullName evidence="3">Uncharacterized protein</fullName>
    </submittedName>
</protein>
<organism evidence="3 4">
    <name type="scientific">Ataeniobius toweri</name>
    <dbReference type="NCBI Taxonomy" id="208326"/>
    <lineage>
        <taxon>Eukaryota</taxon>
        <taxon>Metazoa</taxon>
        <taxon>Chordata</taxon>
        <taxon>Craniata</taxon>
        <taxon>Vertebrata</taxon>
        <taxon>Euteleostomi</taxon>
        <taxon>Actinopterygii</taxon>
        <taxon>Neopterygii</taxon>
        <taxon>Teleostei</taxon>
        <taxon>Neoteleostei</taxon>
        <taxon>Acanthomorphata</taxon>
        <taxon>Ovalentaria</taxon>
        <taxon>Atherinomorphae</taxon>
        <taxon>Cyprinodontiformes</taxon>
        <taxon>Goodeidae</taxon>
        <taxon>Ataeniobius</taxon>
    </lineage>
</organism>
<gene>
    <name evidence="3" type="ORF">ATANTOWER_000499</name>
</gene>
<name>A0ABU7C2C9_9TELE</name>
<dbReference type="Gene3D" id="1.20.5.300">
    <property type="match status" value="1"/>
</dbReference>
<feature type="region of interest" description="Disordered" evidence="2">
    <location>
        <begin position="1"/>
        <end position="25"/>
    </location>
</feature>
<comment type="caution">
    <text evidence="3">The sequence shown here is derived from an EMBL/GenBank/DDBJ whole genome shotgun (WGS) entry which is preliminary data.</text>
</comment>
<feature type="coiled-coil region" evidence="1">
    <location>
        <begin position="122"/>
        <end position="149"/>
    </location>
</feature>
<dbReference type="Proteomes" id="UP001345963">
    <property type="component" value="Unassembled WGS sequence"/>
</dbReference>
<proteinExistence type="predicted"/>
<evidence type="ECO:0000313" key="4">
    <source>
        <dbReference type="Proteomes" id="UP001345963"/>
    </source>
</evidence>
<keyword evidence="4" id="KW-1185">Reference proteome</keyword>
<reference evidence="3 4" key="1">
    <citation type="submission" date="2021-07" db="EMBL/GenBank/DDBJ databases">
        <authorList>
            <person name="Palmer J.M."/>
        </authorList>
    </citation>
    <scope>NUCLEOTIDE SEQUENCE [LARGE SCALE GENOMIC DNA]</scope>
    <source>
        <strain evidence="3 4">AT_MEX2019</strain>
        <tissue evidence="3">Muscle</tissue>
    </source>
</reference>
<evidence type="ECO:0000256" key="1">
    <source>
        <dbReference type="SAM" id="Coils"/>
    </source>
</evidence>
<evidence type="ECO:0000313" key="3">
    <source>
        <dbReference type="EMBL" id="MED6256897.1"/>
    </source>
</evidence>
<keyword evidence="1" id="KW-0175">Coiled coil</keyword>
<sequence length="159" mass="17995">MLKIQRKLDKTQTPKENAKKDTISATMDHDYVSDMETKRGAGGKSALDDMADLLHTPSKGAHVCKITNHNTTMEDLLEAIQALQLRFDTQYEKMADMTAKLTQNTVMISSLAKAPECNAAEVKDCKEKIATMETEVSIMRKEVNKLQVNLRELDHYKHR</sequence>
<accession>A0ABU7C2C9</accession>